<dbReference type="eggNOG" id="COG3904">
    <property type="taxonomic scope" value="Bacteria"/>
</dbReference>
<evidence type="ECO:0000256" key="1">
    <source>
        <dbReference type="SAM" id="SignalP"/>
    </source>
</evidence>
<reference evidence="2 3" key="1">
    <citation type="submission" date="2013-01" db="EMBL/GenBank/DDBJ databases">
        <authorList>
            <person name="Fiebig A."/>
            <person name="Goeker M."/>
            <person name="Klenk H.-P.P."/>
        </authorList>
    </citation>
    <scope>NUCLEOTIDE SEQUENCE [LARGE SCALE GENOMIC DNA]</scope>
    <source>
        <strain evidence="2 3">DSM 24838</strain>
    </source>
</reference>
<evidence type="ECO:0008006" key="4">
    <source>
        <dbReference type="Google" id="ProtNLM"/>
    </source>
</evidence>
<dbReference type="Proteomes" id="UP000035100">
    <property type="component" value="Unassembled WGS sequence"/>
</dbReference>
<dbReference type="InterPro" id="IPR029045">
    <property type="entry name" value="ClpP/crotonase-like_dom_sf"/>
</dbReference>
<evidence type="ECO:0000313" key="2">
    <source>
        <dbReference type="EMBL" id="KIQ67896.1"/>
    </source>
</evidence>
<dbReference type="EMBL" id="AONG01000019">
    <property type="protein sequence ID" value="KIQ67896.1"/>
    <property type="molecule type" value="Genomic_DNA"/>
</dbReference>
<comment type="caution">
    <text evidence="2">The sequence shown here is derived from an EMBL/GenBank/DDBJ whole genome shotgun (WGS) entry which is preliminary data.</text>
</comment>
<dbReference type="OrthoDB" id="7838311at2"/>
<accession>A0A0D0P8J5</accession>
<organism evidence="2 3">
    <name type="scientific">Wenxinia marina DSM 24838</name>
    <dbReference type="NCBI Taxonomy" id="1123501"/>
    <lineage>
        <taxon>Bacteria</taxon>
        <taxon>Pseudomonadati</taxon>
        <taxon>Pseudomonadota</taxon>
        <taxon>Alphaproteobacteria</taxon>
        <taxon>Rhodobacterales</taxon>
        <taxon>Roseobacteraceae</taxon>
        <taxon>Wenxinia</taxon>
    </lineage>
</organism>
<dbReference type="STRING" id="1123501.Wenmar_03626"/>
<evidence type="ECO:0000313" key="3">
    <source>
        <dbReference type="Proteomes" id="UP000035100"/>
    </source>
</evidence>
<dbReference type="Gene3D" id="3.90.226.10">
    <property type="entry name" value="2-enoyl-CoA Hydratase, Chain A, domain 1"/>
    <property type="match status" value="1"/>
</dbReference>
<dbReference type="AlphaFoldDB" id="A0A0D0P8J5"/>
<keyword evidence="1" id="KW-0732">Signal</keyword>
<keyword evidence="3" id="KW-1185">Reference proteome</keyword>
<gene>
    <name evidence="2" type="ORF">Wenmar_03626</name>
</gene>
<feature type="chain" id="PRO_5002229363" description="Periplasmic protein" evidence="1">
    <location>
        <begin position="21"/>
        <end position="488"/>
    </location>
</feature>
<dbReference type="RefSeq" id="WP_026198327.1">
    <property type="nucleotide sequence ID" value="NZ_KB902281.1"/>
</dbReference>
<proteinExistence type="predicted"/>
<sequence length="488" mass="52428">MRLAVIAAVAALFAGPGALAATFELSDIARRPDLPQYPPPPRFEIRLSGEIVPGDVERLEAMMADADPEGFGPYRLVLDSPGGNLDAGLALVDAIRARWVQTYIPADVACLSVCALVFMAGTYHDGDGEYGPWREMHHTATLGFHAPFAVAGMAELDPDVSALLAPAAERGASLAAAELTALALDNVLPQSLVRELLTYDASQFLYIDTVDRAGRWGIPLENARRLTAWEHEPLARLCDNGHWWGLDRPMEERPEGYLQYLMVPSEWALQSLEEGRWGEGGMEYECLFTNGADGVVIEVRSGLLLAPVALGWQALPPETLLRDLGPPQIAPPEPWRSAALDLPPETAGPCRDGTMWLGRRADDGTDVSAGLYSCDRSVEMLRFECDGRGRVEVRLGVPPDMAPGGSFDATLSVDPGAVPPRTQYLNGTVVADRGAPQASLGRFEPGSVVLEWLSAGSVFEIASFDHGTARAHLAGSRAALAYVVHGCN</sequence>
<name>A0A0D0P8J5_9RHOB</name>
<dbReference type="SUPFAM" id="SSF52096">
    <property type="entry name" value="ClpP/crotonase"/>
    <property type="match status" value="1"/>
</dbReference>
<feature type="signal peptide" evidence="1">
    <location>
        <begin position="1"/>
        <end position="20"/>
    </location>
</feature>
<protein>
    <recommendedName>
        <fullName evidence="4">Periplasmic protein</fullName>
    </recommendedName>
</protein>